<dbReference type="KEGG" id="abs:AZOBR_p330008"/>
<feature type="region of interest" description="Disordered" evidence="1">
    <location>
        <begin position="14"/>
        <end position="60"/>
    </location>
</feature>
<reference evidence="2 3" key="1">
    <citation type="journal article" date="2011" name="PLoS Genet.">
        <title>Azospirillum genomes reveal transition of bacteria from aquatic to terrestrial environments.</title>
        <authorList>
            <person name="Wisniewski-Dye F."/>
            <person name="Borziak K."/>
            <person name="Khalsa-Moyers G."/>
            <person name="Alexandre G."/>
            <person name="Sukharnikov L.O."/>
            <person name="Wuichet K."/>
            <person name="Hurst G.B."/>
            <person name="McDonald W.H."/>
            <person name="Robertson J.S."/>
            <person name="Barbe V."/>
            <person name="Calteau A."/>
            <person name="Rouy Z."/>
            <person name="Mangenot S."/>
            <person name="Prigent-Combaret C."/>
            <person name="Normand P."/>
            <person name="Boyer M."/>
            <person name="Siguier P."/>
            <person name="Dessaux Y."/>
            <person name="Elmerich C."/>
            <person name="Condemine G."/>
            <person name="Krishnen G."/>
            <person name="Kennedy I."/>
            <person name="Paterson A.H."/>
            <person name="Gonzalez V."/>
            <person name="Mavingui P."/>
            <person name="Zhulin I.B."/>
        </authorList>
    </citation>
    <scope>NUCLEOTIDE SEQUENCE [LARGE SCALE GENOMIC DNA]</scope>
    <source>
        <strain evidence="2 3">Sp245</strain>
    </source>
</reference>
<evidence type="ECO:0000313" key="2">
    <source>
        <dbReference type="EMBL" id="CCD02607.1"/>
    </source>
</evidence>
<protein>
    <submittedName>
        <fullName evidence="2">Uncharacterized protein</fullName>
    </submittedName>
</protein>
<keyword evidence="2" id="KW-0614">Plasmid</keyword>
<evidence type="ECO:0000256" key="1">
    <source>
        <dbReference type="SAM" id="MobiDB-lite"/>
    </source>
</evidence>
<name>A0A9P1NR46_9PROT</name>
<proteinExistence type="predicted"/>
<geneLocation type="plasmid" evidence="2 3">
    <name>AZOBR_p3</name>
</geneLocation>
<sequence>MHVLGHPMAVGQAVVSDRGRMSGAGQPTGSTSFSDLLSANASEAPAPVTAPASTEPAESQEIARLQKELDAYKRQREKVVQGRTIDPPAFQMALPVNDRGYMPYVTADQQKLMDRITDSYLGRPEHEMEKMWEELRANGLTPEQLVRTAAYFVNLDGEVVSRAVATGGQRSAQQGSTAWMASSV</sequence>
<gene>
    <name evidence="2" type="ORF">AZOBR_p330008</name>
</gene>
<dbReference type="RefSeq" id="WP_014199127.1">
    <property type="nucleotide sequence ID" value="NC_016595.1"/>
</dbReference>
<feature type="compositionally biased region" description="Polar residues" evidence="1">
    <location>
        <begin position="25"/>
        <end position="41"/>
    </location>
</feature>
<keyword evidence="3" id="KW-1185">Reference proteome</keyword>
<accession>A0A9P1NR46</accession>
<dbReference type="EMBL" id="HE577330">
    <property type="protein sequence ID" value="CCD02607.1"/>
    <property type="molecule type" value="Genomic_DNA"/>
</dbReference>
<dbReference type="Proteomes" id="UP000007319">
    <property type="component" value="Plasmid AZOBR_p3"/>
</dbReference>
<evidence type="ECO:0000313" key="3">
    <source>
        <dbReference type="Proteomes" id="UP000007319"/>
    </source>
</evidence>
<dbReference type="AlphaFoldDB" id="A0A9P1NR46"/>
<organism evidence="2 3">
    <name type="scientific">Azospirillum baldaniorum</name>
    <dbReference type="NCBI Taxonomy" id="1064539"/>
    <lineage>
        <taxon>Bacteria</taxon>
        <taxon>Pseudomonadati</taxon>
        <taxon>Pseudomonadota</taxon>
        <taxon>Alphaproteobacteria</taxon>
        <taxon>Rhodospirillales</taxon>
        <taxon>Azospirillaceae</taxon>
        <taxon>Azospirillum</taxon>
    </lineage>
</organism>